<dbReference type="InterPro" id="IPR001296">
    <property type="entry name" value="Glyco_trans_1"/>
</dbReference>
<dbReference type="Pfam" id="PF00534">
    <property type="entry name" value="Glycos_transf_1"/>
    <property type="match status" value="1"/>
</dbReference>
<dbReference type="Proteomes" id="UP001595987">
    <property type="component" value="Unassembled WGS sequence"/>
</dbReference>
<evidence type="ECO:0000313" key="3">
    <source>
        <dbReference type="EMBL" id="MFC4653053.1"/>
    </source>
</evidence>
<feature type="domain" description="Glycosyl transferase family 1" evidence="1">
    <location>
        <begin position="194"/>
        <end position="345"/>
    </location>
</feature>
<dbReference type="SUPFAM" id="SSF53756">
    <property type="entry name" value="UDP-Glycosyltransferase/glycogen phosphorylase"/>
    <property type="match status" value="1"/>
</dbReference>
<keyword evidence="3" id="KW-0328">Glycosyltransferase</keyword>
<dbReference type="EMBL" id="JBHSGD010000007">
    <property type="protein sequence ID" value="MFC4653053.1"/>
    <property type="molecule type" value="Genomic_DNA"/>
</dbReference>
<dbReference type="EC" id="2.4.-.-" evidence="3"/>
<evidence type="ECO:0000313" key="4">
    <source>
        <dbReference type="Proteomes" id="UP001595987"/>
    </source>
</evidence>
<dbReference type="Gene3D" id="3.40.50.2000">
    <property type="entry name" value="Glycogen Phosphorylase B"/>
    <property type="match status" value="2"/>
</dbReference>
<dbReference type="PANTHER" id="PTHR45871:SF1">
    <property type="entry name" value="PHOSPHATIDYLINOSITOL N-ACETYLGLUCOSAMINYLTRANSFERASE SUBUNIT A"/>
    <property type="match status" value="1"/>
</dbReference>
<protein>
    <submittedName>
        <fullName evidence="3">Glycosyltransferase family 4 protein</fullName>
        <ecNumber evidence="3">2.4.-.-</ecNumber>
    </submittedName>
</protein>
<dbReference type="PANTHER" id="PTHR45871">
    <property type="entry name" value="N-ACETYLGLUCOSAMINYL-PHOSPHATIDYLINOSITOL BIOSYNTHETIC PROTEIN"/>
    <property type="match status" value="1"/>
</dbReference>
<comment type="caution">
    <text evidence="3">The sequence shown here is derived from an EMBL/GenBank/DDBJ whole genome shotgun (WGS) entry which is preliminary data.</text>
</comment>
<organism evidence="3 4">
    <name type="scientific">Lactococcus nasutitermitis</name>
    <dbReference type="NCBI Taxonomy" id="1652957"/>
    <lineage>
        <taxon>Bacteria</taxon>
        <taxon>Bacillati</taxon>
        <taxon>Bacillota</taxon>
        <taxon>Bacilli</taxon>
        <taxon>Lactobacillales</taxon>
        <taxon>Streptococcaceae</taxon>
        <taxon>Lactococcus</taxon>
    </lineage>
</organism>
<dbReference type="Pfam" id="PF13439">
    <property type="entry name" value="Glyco_transf_4"/>
    <property type="match status" value="1"/>
</dbReference>
<reference evidence="4" key="1">
    <citation type="journal article" date="2019" name="Int. J. Syst. Evol. Microbiol.">
        <title>The Global Catalogue of Microorganisms (GCM) 10K type strain sequencing project: providing services to taxonomists for standard genome sequencing and annotation.</title>
        <authorList>
            <consortium name="The Broad Institute Genomics Platform"/>
            <consortium name="The Broad Institute Genome Sequencing Center for Infectious Disease"/>
            <person name="Wu L."/>
            <person name="Ma J."/>
        </authorList>
    </citation>
    <scope>NUCLEOTIDE SEQUENCE [LARGE SCALE GENOMIC DNA]</scope>
    <source>
        <strain evidence="4">CCUG 63287</strain>
    </source>
</reference>
<accession>A0ABV9JE97</accession>
<dbReference type="CDD" id="cd03801">
    <property type="entry name" value="GT4_PimA-like"/>
    <property type="match status" value="1"/>
</dbReference>
<dbReference type="RefSeq" id="WP_213536783.1">
    <property type="nucleotide sequence ID" value="NZ_BOVQ01000009.1"/>
</dbReference>
<sequence>MTKTVAFFSGYYLPHFGGIERYTYNVAIRLRKKGYNIIVVTSQENNQKDEEIIDGVKVYRLPIRKIWQERYPFFKKNQHYKQLLQKIREEKIDYYVCNTRFQLPALLGTQLAKENNKKALVLEHGTTYLTLNNKFLDFFLHKVEKILIQRVKKNTDIFYGVSQEAADWLKEFNINSKGVLYNAVDPAEFDKYFTQKTKPDKITISFSGRLQATFKGVEILLSAFEQLSKEYNNVELIIAGDGPIYKKMTQRYQQENIKFLGYIHHDKVMELNNQSDIFVLLSKIEGFSTSMIEAAMMKNVVITTDVGGAYELLPDSTYGYVIENSEEALLKALRDLINHPEKIRPIQEKVSQRVMEKYTWNKTVENFEKAFIELESCTQLLER</sequence>
<evidence type="ECO:0000259" key="2">
    <source>
        <dbReference type="Pfam" id="PF13439"/>
    </source>
</evidence>
<gene>
    <name evidence="3" type="ORF">ACFO26_09045</name>
</gene>
<dbReference type="GO" id="GO:0016757">
    <property type="term" value="F:glycosyltransferase activity"/>
    <property type="evidence" value="ECO:0007669"/>
    <property type="project" value="UniProtKB-KW"/>
</dbReference>
<proteinExistence type="predicted"/>
<keyword evidence="4" id="KW-1185">Reference proteome</keyword>
<keyword evidence="3" id="KW-0808">Transferase</keyword>
<dbReference type="InterPro" id="IPR028098">
    <property type="entry name" value="Glyco_trans_4-like_N"/>
</dbReference>
<evidence type="ECO:0000259" key="1">
    <source>
        <dbReference type="Pfam" id="PF00534"/>
    </source>
</evidence>
<feature type="domain" description="Glycosyltransferase subfamily 4-like N-terminal" evidence="2">
    <location>
        <begin position="16"/>
        <end position="187"/>
    </location>
</feature>
<name>A0ABV9JE97_9LACT</name>